<organism evidence="1 2">
    <name type="scientific">Gilvimarinus gilvus</name>
    <dbReference type="NCBI Taxonomy" id="3058038"/>
    <lineage>
        <taxon>Bacteria</taxon>
        <taxon>Pseudomonadati</taxon>
        <taxon>Pseudomonadota</taxon>
        <taxon>Gammaproteobacteria</taxon>
        <taxon>Cellvibrionales</taxon>
        <taxon>Cellvibrionaceae</taxon>
        <taxon>Gilvimarinus</taxon>
    </lineage>
</organism>
<dbReference type="EMBL" id="JAXAFO010000013">
    <property type="protein sequence ID" value="MDX6849510.1"/>
    <property type="molecule type" value="Genomic_DNA"/>
</dbReference>
<reference evidence="1 2" key="1">
    <citation type="submission" date="2023-11" db="EMBL/GenBank/DDBJ databases">
        <title>Gilvimarinus fulvus sp. nov., isolated from the surface of Kelp.</title>
        <authorList>
            <person name="Sun Y.Y."/>
            <person name="Gong Y."/>
            <person name="Du Z.J."/>
        </authorList>
    </citation>
    <scope>NUCLEOTIDE SEQUENCE [LARGE SCALE GENOMIC DNA]</scope>
    <source>
        <strain evidence="1 2">SDUM040013</strain>
    </source>
</reference>
<gene>
    <name evidence="1" type="ORF">SCD92_09070</name>
</gene>
<name>A0ABU4RX85_9GAMM</name>
<dbReference type="Proteomes" id="UP001273505">
    <property type="component" value="Unassembled WGS sequence"/>
</dbReference>
<dbReference type="RefSeq" id="WP_302724768.1">
    <property type="nucleotide sequence ID" value="NZ_JAULRU010000823.1"/>
</dbReference>
<evidence type="ECO:0008006" key="3">
    <source>
        <dbReference type="Google" id="ProtNLM"/>
    </source>
</evidence>
<evidence type="ECO:0000313" key="1">
    <source>
        <dbReference type="EMBL" id="MDX6849510.1"/>
    </source>
</evidence>
<keyword evidence="2" id="KW-1185">Reference proteome</keyword>
<protein>
    <recommendedName>
        <fullName evidence="3">Helix-turn-helix domain-containing protein</fullName>
    </recommendedName>
</protein>
<proteinExistence type="predicted"/>
<accession>A0ABU4RX85</accession>
<evidence type="ECO:0000313" key="2">
    <source>
        <dbReference type="Proteomes" id="UP001273505"/>
    </source>
</evidence>
<sequence>MKTRLSIDESAEYLGVSREFVDSMISKGRLAPDAKNTIAVDQLAALAELVAKLKTGGIAAMVSAVDQQL</sequence>
<comment type="caution">
    <text evidence="1">The sequence shown here is derived from an EMBL/GenBank/DDBJ whole genome shotgun (WGS) entry which is preliminary data.</text>
</comment>